<organism evidence="7 8">
    <name type="scientific">Methylovirgula ligni</name>
    <dbReference type="NCBI Taxonomy" id="569860"/>
    <lineage>
        <taxon>Bacteria</taxon>
        <taxon>Pseudomonadati</taxon>
        <taxon>Pseudomonadota</taxon>
        <taxon>Alphaproteobacteria</taxon>
        <taxon>Hyphomicrobiales</taxon>
        <taxon>Beijerinckiaceae</taxon>
        <taxon>Methylovirgula</taxon>
    </lineage>
</organism>
<dbReference type="InterPro" id="IPR003660">
    <property type="entry name" value="HAMP_dom"/>
</dbReference>
<evidence type="ECO:0000259" key="6">
    <source>
        <dbReference type="PROSITE" id="PS50885"/>
    </source>
</evidence>
<keyword evidence="8" id="KW-1185">Reference proteome</keyword>
<evidence type="ECO:0000313" key="7">
    <source>
        <dbReference type="EMBL" id="REF89389.1"/>
    </source>
</evidence>
<dbReference type="OrthoDB" id="2489132at2"/>
<dbReference type="GO" id="GO:0007165">
    <property type="term" value="P:signal transduction"/>
    <property type="evidence" value="ECO:0007669"/>
    <property type="project" value="UniProtKB-KW"/>
</dbReference>
<dbReference type="GO" id="GO:0004888">
    <property type="term" value="F:transmembrane signaling receptor activity"/>
    <property type="evidence" value="ECO:0007669"/>
    <property type="project" value="InterPro"/>
</dbReference>
<keyword evidence="4" id="KW-0812">Transmembrane</keyword>
<evidence type="ECO:0000256" key="3">
    <source>
        <dbReference type="PROSITE-ProRule" id="PRU00284"/>
    </source>
</evidence>
<dbReference type="PANTHER" id="PTHR32089:SF112">
    <property type="entry name" value="LYSOZYME-LIKE PROTEIN-RELATED"/>
    <property type="match status" value="1"/>
</dbReference>
<gene>
    <name evidence="7" type="ORF">DES32_0610</name>
</gene>
<name>A0A3D9Z777_9HYPH</name>
<dbReference type="InterPro" id="IPR004089">
    <property type="entry name" value="MCPsignal_dom"/>
</dbReference>
<dbReference type="EMBL" id="QUMO01000001">
    <property type="protein sequence ID" value="REF89389.1"/>
    <property type="molecule type" value="Genomic_DNA"/>
</dbReference>
<feature type="transmembrane region" description="Helical" evidence="4">
    <location>
        <begin position="191"/>
        <end position="213"/>
    </location>
</feature>
<keyword evidence="1 3" id="KW-0807">Transducer</keyword>
<sequence>MLNLAPKLRLTHRFAAIIITFAILTAVCAAIFWHEVGGLRGVYTDIIHRQYAARVAIVEAKASEANFTAFAYELAHADPDTAQQTTWAFRDEAKRFRNWIGIARAFLPEAKDNLDGISVRFDRLLAFLEGYARQTPSAETREFQIDYRFGPLRDDLEAALNEVSNQTAGDMNDRIAHVDNVAAPRFQRLSALFASGYIAIFLGALALASFAIARPLLRLAAAMGEIAGGRFDTEIGHTRRSDELGDMARAIRVFRDKAKALKALEAETRSAESRAEQTLAAERERFIEAFQDDVLHVIAALSAASQELQRNAAAMRDIAHATDGRARNVVQSSRVSLEMVEALSAAAQKFSSLVDGANQDFFAADQIAGHAAADGKMTSNSAGELADAVETIGQIADFIGGVAYQTNLLALNATIEAARCGEAGRGFAVVASEVKALAQETSRAAADIAARIEVVRSATGQVVKAVGVTVERIGRIGAITDMIREGTAMREQAAGRIGDYVVATAGEAQQLSATLQAVAQSTGESQRIAAEMLQATNSLSEETERLLVRSREFCVQIRGKKAAR</sequence>
<dbReference type="PROSITE" id="PS50111">
    <property type="entry name" value="CHEMOTAXIS_TRANSDUC_2"/>
    <property type="match status" value="1"/>
</dbReference>
<feature type="domain" description="Methyl-accepting transducer" evidence="5">
    <location>
        <begin position="300"/>
        <end position="540"/>
    </location>
</feature>
<dbReference type="SMART" id="SM00283">
    <property type="entry name" value="MA"/>
    <property type="match status" value="1"/>
</dbReference>
<dbReference type="PANTHER" id="PTHR32089">
    <property type="entry name" value="METHYL-ACCEPTING CHEMOTAXIS PROTEIN MCPB"/>
    <property type="match status" value="1"/>
</dbReference>
<feature type="transmembrane region" description="Helical" evidence="4">
    <location>
        <begin position="12"/>
        <end position="33"/>
    </location>
</feature>
<protein>
    <submittedName>
        <fullName evidence="7">Methyl-accepting chemotaxis protein</fullName>
    </submittedName>
</protein>
<dbReference type="Gene3D" id="1.10.287.950">
    <property type="entry name" value="Methyl-accepting chemotaxis protein"/>
    <property type="match status" value="1"/>
</dbReference>
<evidence type="ECO:0000313" key="8">
    <source>
        <dbReference type="Proteomes" id="UP000256900"/>
    </source>
</evidence>
<keyword evidence="4" id="KW-0472">Membrane</keyword>
<dbReference type="Pfam" id="PF00672">
    <property type="entry name" value="HAMP"/>
    <property type="match status" value="1"/>
</dbReference>
<dbReference type="RefSeq" id="WP_129396419.1">
    <property type="nucleotide sequence ID" value="NZ_CP025086.1"/>
</dbReference>
<dbReference type="PRINTS" id="PR00260">
    <property type="entry name" value="CHEMTRNSDUCR"/>
</dbReference>
<dbReference type="SMART" id="SM00304">
    <property type="entry name" value="HAMP"/>
    <property type="match status" value="1"/>
</dbReference>
<dbReference type="GO" id="GO:0006935">
    <property type="term" value="P:chemotaxis"/>
    <property type="evidence" value="ECO:0007669"/>
    <property type="project" value="InterPro"/>
</dbReference>
<keyword evidence="4" id="KW-1133">Transmembrane helix</keyword>
<dbReference type="PROSITE" id="PS50885">
    <property type="entry name" value="HAMP"/>
    <property type="match status" value="1"/>
</dbReference>
<feature type="domain" description="HAMP" evidence="6">
    <location>
        <begin position="210"/>
        <end position="263"/>
    </location>
</feature>
<dbReference type="Gene3D" id="1.10.8.500">
    <property type="entry name" value="HAMP domain in histidine kinase"/>
    <property type="match status" value="1"/>
</dbReference>
<dbReference type="AlphaFoldDB" id="A0A3D9Z777"/>
<accession>A0A3D9Z777</accession>
<dbReference type="GO" id="GO:0016020">
    <property type="term" value="C:membrane"/>
    <property type="evidence" value="ECO:0007669"/>
    <property type="project" value="InterPro"/>
</dbReference>
<dbReference type="Pfam" id="PF00015">
    <property type="entry name" value="MCPsignal"/>
    <property type="match status" value="1"/>
</dbReference>
<proteinExistence type="inferred from homology"/>
<reference evidence="7 8" key="1">
    <citation type="submission" date="2018-08" db="EMBL/GenBank/DDBJ databases">
        <title>Genomic Encyclopedia of Type Strains, Phase IV (KMG-IV): sequencing the most valuable type-strain genomes for metagenomic binning, comparative biology and taxonomic classification.</title>
        <authorList>
            <person name="Goeker M."/>
        </authorList>
    </citation>
    <scope>NUCLEOTIDE SEQUENCE [LARGE SCALE GENOMIC DNA]</scope>
    <source>
        <strain evidence="7 8">BW863</strain>
    </source>
</reference>
<comment type="similarity">
    <text evidence="2">Belongs to the methyl-accepting chemotaxis (MCP) protein family.</text>
</comment>
<evidence type="ECO:0000259" key="5">
    <source>
        <dbReference type="PROSITE" id="PS50111"/>
    </source>
</evidence>
<evidence type="ECO:0000256" key="1">
    <source>
        <dbReference type="ARBA" id="ARBA00023224"/>
    </source>
</evidence>
<dbReference type="CDD" id="cd06225">
    <property type="entry name" value="HAMP"/>
    <property type="match status" value="1"/>
</dbReference>
<dbReference type="InterPro" id="IPR004090">
    <property type="entry name" value="Chemotax_Me-accpt_rcpt"/>
</dbReference>
<evidence type="ECO:0000256" key="4">
    <source>
        <dbReference type="SAM" id="Phobius"/>
    </source>
</evidence>
<evidence type="ECO:0000256" key="2">
    <source>
        <dbReference type="ARBA" id="ARBA00029447"/>
    </source>
</evidence>
<comment type="caution">
    <text evidence="7">The sequence shown here is derived from an EMBL/GenBank/DDBJ whole genome shotgun (WGS) entry which is preliminary data.</text>
</comment>
<dbReference type="SUPFAM" id="SSF58104">
    <property type="entry name" value="Methyl-accepting chemotaxis protein (MCP) signaling domain"/>
    <property type="match status" value="1"/>
</dbReference>
<dbReference type="Proteomes" id="UP000256900">
    <property type="component" value="Unassembled WGS sequence"/>
</dbReference>